<dbReference type="CDD" id="cd05930">
    <property type="entry name" value="A_NRPS"/>
    <property type="match status" value="1"/>
</dbReference>
<keyword evidence="3" id="KW-0597">Phosphoprotein</keyword>
<name>A9E3J9_9FLAO</name>
<dbReference type="Gene3D" id="1.10.1200.10">
    <property type="entry name" value="ACP-like"/>
    <property type="match status" value="2"/>
</dbReference>
<dbReference type="Gene3D" id="2.30.38.10">
    <property type="entry name" value="Luciferase, Domain 3"/>
    <property type="match status" value="2"/>
</dbReference>
<dbReference type="InterPro" id="IPR045851">
    <property type="entry name" value="AMP-bd_C_sf"/>
</dbReference>
<evidence type="ECO:0000256" key="1">
    <source>
        <dbReference type="ARBA" id="ARBA00001957"/>
    </source>
</evidence>
<dbReference type="Pfam" id="PF00975">
    <property type="entry name" value="Thioesterase"/>
    <property type="match status" value="1"/>
</dbReference>
<dbReference type="InterPro" id="IPR001031">
    <property type="entry name" value="Thioesterase"/>
</dbReference>
<dbReference type="RefSeq" id="WP_007094825.1">
    <property type="nucleotide sequence ID" value="NZ_DS544873.1"/>
</dbReference>
<comment type="caution">
    <text evidence="5">The sequence shown here is derived from an EMBL/GenBank/DDBJ whole genome shotgun (WGS) entry which is preliminary data.</text>
</comment>
<gene>
    <name evidence="5" type="ORF">KAOT1_11371</name>
</gene>
<keyword evidence="6" id="KW-1185">Reference proteome</keyword>
<evidence type="ECO:0000256" key="3">
    <source>
        <dbReference type="ARBA" id="ARBA00022553"/>
    </source>
</evidence>
<accession>A9E3J9</accession>
<dbReference type="Gene3D" id="3.30.300.30">
    <property type="match status" value="2"/>
</dbReference>
<dbReference type="PROSITE" id="PS00012">
    <property type="entry name" value="PHOSPHOPANTETHEINE"/>
    <property type="match status" value="2"/>
</dbReference>
<dbReference type="InterPro" id="IPR009081">
    <property type="entry name" value="PP-bd_ACP"/>
</dbReference>
<dbReference type="CDD" id="cd19531">
    <property type="entry name" value="LCL_NRPS-like"/>
    <property type="match status" value="1"/>
</dbReference>
<protein>
    <submittedName>
        <fullName evidence="5">Lichenysin synthetase A</fullName>
    </submittedName>
</protein>
<dbReference type="Gene3D" id="3.40.50.980">
    <property type="match status" value="3"/>
</dbReference>
<evidence type="ECO:0000256" key="2">
    <source>
        <dbReference type="ARBA" id="ARBA00022450"/>
    </source>
</evidence>
<dbReference type="STRING" id="391587.KAOT1_11371"/>
<feature type="domain" description="Carrier" evidence="4">
    <location>
        <begin position="250"/>
        <end position="325"/>
    </location>
</feature>
<dbReference type="EMBL" id="ABIB01000008">
    <property type="protein sequence ID" value="EDP95520.1"/>
    <property type="molecule type" value="Genomic_DNA"/>
</dbReference>
<dbReference type="FunFam" id="3.40.50.980:FF:000001">
    <property type="entry name" value="Non-ribosomal peptide synthetase"/>
    <property type="match status" value="1"/>
</dbReference>
<dbReference type="InterPro" id="IPR036736">
    <property type="entry name" value="ACP-like_sf"/>
</dbReference>
<dbReference type="InterPro" id="IPR025110">
    <property type="entry name" value="AMP-bd_C"/>
</dbReference>
<dbReference type="PANTHER" id="PTHR45527:SF1">
    <property type="entry name" value="FATTY ACID SYNTHASE"/>
    <property type="match status" value="1"/>
</dbReference>
<comment type="cofactor">
    <cofactor evidence="1">
        <name>pantetheine 4'-phosphate</name>
        <dbReference type="ChEBI" id="CHEBI:47942"/>
    </cofactor>
</comment>
<reference evidence="5 6" key="1">
    <citation type="journal article" date="2011" name="J. Bacteriol.">
        <title>Genome sequence of the algicidal bacterium Kordia algicida OT-1.</title>
        <authorList>
            <person name="Lee H.S."/>
            <person name="Kang S.G."/>
            <person name="Kwon K.K."/>
            <person name="Lee J.H."/>
            <person name="Kim S.J."/>
        </authorList>
    </citation>
    <scope>NUCLEOTIDE SEQUENCE [LARGE SCALE GENOMIC DNA]</scope>
    <source>
        <strain evidence="5 6">OT-1</strain>
    </source>
</reference>
<dbReference type="InterPro" id="IPR020845">
    <property type="entry name" value="AMP-binding_CS"/>
</dbReference>
<dbReference type="GO" id="GO:0005737">
    <property type="term" value="C:cytoplasm"/>
    <property type="evidence" value="ECO:0007669"/>
    <property type="project" value="TreeGrafter"/>
</dbReference>
<dbReference type="eggNOG" id="COG1020">
    <property type="taxonomic scope" value="Bacteria"/>
</dbReference>
<dbReference type="Pfam" id="PF00501">
    <property type="entry name" value="AMP-binding"/>
    <property type="match status" value="2"/>
</dbReference>
<dbReference type="InterPro" id="IPR029058">
    <property type="entry name" value="AB_hydrolase_fold"/>
</dbReference>
<feature type="domain" description="Carrier" evidence="4">
    <location>
        <begin position="1294"/>
        <end position="1369"/>
    </location>
</feature>
<evidence type="ECO:0000313" key="6">
    <source>
        <dbReference type="Proteomes" id="UP000002945"/>
    </source>
</evidence>
<dbReference type="PROSITE" id="PS00455">
    <property type="entry name" value="AMP_BINDING"/>
    <property type="match status" value="1"/>
</dbReference>
<dbReference type="GO" id="GO:0003824">
    <property type="term" value="F:catalytic activity"/>
    <property type="evidence" value="ECO:0007669"/>
    <property type="project" value="InterPro"/>
</dbReference>
<dbReference type="SUPFAM" id="SSF52777">
    <property type="entry name" value="CoA-dependent acyltransferases"/>
    <property type="match status" value="2"/>
</dbReference>
<evidence type="ECO:0000259" key="4">
    <source>
        <dbReference type="PROSITE" id="PS50075"/>
    </source>
</evidence>
<dbReference type="InterPro" id="IPR001242">
    <property type="entry name" value="Condensation_dom"/>
</dbReference>
<dbReference type="Gene3D" id="3.30.559.30">
    <property type="entry name" value="Nonribosomal peptide synthetase, condensation domain"/>
    <property type="match status" value="1"/>
</dbReference>
<dbReference type="GO" id="GO:0044550">
    <property type="term" value="P:secondary metabolite biosynthetic process"/>
    <property type="evidence" value="ECO:0007669"/>
    <property type="project" value="TreeGrafter"/>
</dbReference>
<dbReference type="Proteomes" id="UP000002945">
    <property type="component" value="Unassembled WGS sequence"/>
</dbReference>
<sequence>MLVDAGWKGSDRVRVITGGEALSLSLGQSLIDSSQTIWNMYGPTETTVYSTYKKVEKTQDIAYIGRPVDNMQSYILDANLQLVPVGVIGTLYMSGAGIAVGYQNKEELTKKQFIDHPYQENTVMYNTGDLCSWNESGSIKYYGRIDHQIKIRGYRIELEEIVSAMLSYEGVQQSVVVGMELDGEKYLAGYYTGKGVESSSLRTHLLDCLPEYMIPTYLISMEVFPLTPNGKIDKRALPNPTAELVREYVAPTNETEHALVAIWEEVLNKEEIGIKDNFFELGGHSLKGIQIVSRIYKVFSKKVELKNIFMYPVLGDLANLIINGNFEEYTPITKVALQESYPPSYPQKRIWILEKLESSGEVYNMPYSYWIEGNLDKDILKQTFEKIIERHEVFRTVFIETKEEPRQKITPIEEINFDIDYVDLRNEEDPRAFAIGLGQNASQEIFDLGEDLLIKVGLYQTTDTEYLFFFNIHHIIGDEWSLQVLNKEIVIIYNALINGNTPELPTLNIQYKDFAVWQQKELSGENLKHHKGYWLDKLGGDPQSLDITTDMTRPPSRRFNGDRLYFKIDKETTKTFQKLLSSESSTLFMGLLTLVKTMLIRYTENDELTIGTAISGRSHTDLEDQIGFYSNTLAFKSDYEENDSFLSFLQTVKTTVLEAFDHRIYPFDKLVDDLKVTRDLSRSPIIDVMVVLQDANMTEESAMKFADMEVEETNVQMPISKFDLTYYFRERDGELIMSVEYDTDIFFKERIEKMGTHIIQLLKMITKNPEMDIYSLDYLAKEERELIATTFSKKEETNIIAPEKTLNELFEAQVAIHGNRIAIVDGEYEVTYNELNEKANKLAQYLKNKYNAKPEDIIGIIAEHNEWLAISILAIAKTGAAYLPINAKSPVERINYQLTDANVQLVLTDYFEKELVAETFKVPQEWYQVDNYPTANFKNESIPTNLAYVIYTSGSTGKPKGVMIEQEGLINLCEWHTEYYDLTHETRVSMYASISFDASVWEFWPAILNGATIYMAAEKQETGFDNLLDWIHEKEINQVFLPTAACKFLQKSGKEINPNIKILTGGDTLGTFDDVPFTLYNNYGPTEAVVVSTVFKVDKAFEDRDVPIGKPIKNKEAYILDKHLNLMPIGFEGELYIGGAGIARGYINNEELTNAAFIPNPFGEGRLYKTGDVAKWLADGNIEFIGRNDAQVNIRGLRIELGEIESNLETHPEISQVLVNVFAVAEDEYLVAYFMSDEVLEKKDLKEYLRDYLPSYMIPEYFIQIEKFPLTLNGKIDKKALPKPTEISTTKYVAPTNESEVQMVEIWKSILDREEIGVEDNFFEIGGHSMKALQMVSRINEEMNLRLNLGDVINAPFIKDLVELTNTYQRDFNNIITLTDIVEKREDLFFLPPLMGTSLAYMGIVKLLKDDFNCYGVQDNGFDFDQPFDKSLEDKAWNFSRQIMKESSPKKVTLIGFSLGASIVFETAKILEDKGYETRLLLIDRNISRRKPKLTEEVKQSTQNELRYLEGWLRNFEYNQEQTTRIQKLWKNNIELNNKYKQRGKVKGDIIAFKTKKNISNKFLNMKDWKKYTTGKFEHIYLEGNHYDAIQLSKNIEIIAQELLAITV</sequence>
<dbReference type="Pfam" id="PF00550">
    <property type="entry name" value="PP-binding"/>
    <property type="match status" value="2"/>
</dbReference>
<dbReference type="FunFam" id="1.10.1200.10:FF:000005">
    <property type="entry name" value="Nonribosomal peptide synthetase 1"/>
    <property type="match status" value="2"/>
</dbReference>
<dbReference type="Gene3D" id="3.30.559.10">
    <property type="entry name" value="Chloramphenicol acetyltransferase-like domain"/>
    <property type="match status" value="1"/>
</dbReference>
<dbReference type="Pfam" id="PF13193">
    <property type="entry name" value="AMP-binding_C"/>
    <property type="match status" value="1"/>
</dbReference>
<dbReference type="Gene3D" id="3.40.50.1820">
    <property type="entry name" value="alpha/beta hydrolase"/>
    <property type="match status" value="1"/>
</dbReference>
<dbReference type="InterPro" id="IPR010071">
    <property type="entry name" value="AA_adenyl_dom"/>
</dbReference>
<dbReference type="InterPro" id="IPR006162">
    <property type="entry name" value="Ppantetheine_attach_site"/>
</dbReference>
<evidence type="ECO:0000313" key="5">
    <source>
        <dbReference type="EMBL" id="EDP95520.1"/>
    </source>
</evidence>
<dbReference type="SUPFAM" id="SSF47336">
    <property type="entry name" value="ACP-like"/>
    <property type="match status" value="2"/>
</dbReference>
<dbReference type="NCBIfam" id="TIGR01733">
    <property type="entry name" value="AA-adenyl-dom"/>
    <property type="match status" value="1"/>
</dbReference>
<organism evidence="5 6">
    <name type="scientific">Kordia algicida OT-1</name>
    <dbReference type="NCBI Taxonomy" id="391587"/>
    <lineage>
        <taxon>Bacteria</taxon>
        <taxon>Pseudomonadati</taxon>
        <taxon>Bacteroidota</taxon>
        <taxon>Flavobacteriia</taxon>
        <taxon>Flavobacteriales</taxon>
        <taxon>Flavobacteriaceae</taxon>
        <taxon>Kordia</taxon>
    </lineage>
</organism>
<dbReference type="PROSITE" id="PS50075">
    <property type="entry name" value="CARRIER"/>
    <property type="match status" value="2"/>
</dbReference>
<dbReference type="GO" id="GO:0043041">
    <property type="term" value="P:amino acid activation for nonribosomal peptide biosynthetic process"/>
    <property type="evidence" value="ECO:0007669"/>
    <property type="project" value="TreeGrafter"/>
</dbReference>
<dbReference type="PANTHER" id="PTHR45527">
    <property type="entry name" value="NONRIBOSOMAL PEPTIDE SYNTHETASE"/>
    <property type="match status" value="1"/>
</dbReference>
<dbReference type="Pfam" id="PF00668">
    <property type="entry name" value="Condensation"/>
    <property type="match status" value="1"/>
</dbReference>
<dbReference type="HOGENOM" id="CLU_000022_2_13_10"/>
<dbReference type="FunFam" id="2.30.38.10:FF:000001">
    <property type="entry name" value="Non-ribosomal peptide synthetase PvdI"/>
    <property type="match status" value="1"/>
</dbReference>
<proteinExistence type="predicted"/>
<dbReference type="SUPFAM" id="SSF56801">
    <property type="entry name" value="Acetyl-CoA synthetase-like"/>
    <property type="match status" value="2"/>
</dbReference>
<dbReference type="InterPro" id="IPR023213">
    <property type="entry name" value="CAT-like_dom_sf"/>
</dbReference>
<dbReference type="InterPro" id="IPR000873">
    <property type="entry name" value="AMP-dep_synth/lig_dom"/>
</dbReference>
<dbReference type="GO" id="GO:0031177">
    <property type="term" value="F:phosphopantetheine binding"/>
    <property type="evidence" value="ECO:0007669"/>
    <property type="project" value="TreeGrafter"/>
</dbReference>
<dbReference type="OrthoDB" id="9778690at2"/>
<keyword evidence="2" id="KW-0596">Phosphopantetheine</keyword>
<dbReference type="SUPFAM" id="SSF53474">
    <property type="entry name" value="alpha/beta-Hydrolases"/>
    <property type="match status" value="1"/>
</dbReference>